<sequence length="226" mass="24669">EVDWDELTTENLAEHVRRFAQDEELDPEGAISRAELFAMASIPLVGCDEDSDVFASDREDGEDGICVVDDDDLDEMSLNPSLSVKREAESGGGFSFIGFKPTLSVAMLSSTKQSGFQTVYAASLFVPIPSFGSHSSWTSDAGLGKSYTDHIKEILNRVCVDAARPSSLLAQFYYQIYILICIERTGKLGNNRAQNYQALSALLPFVSKQMLCANGASLIFSLDVLL</sequence>
<reference evidence="1 2" key="1">
    <citation type="journal article" date="2018" name="Sci. Rep.">
        <title>Comparative genomics provides insights into the lifestyle and reveals functional heterogeneity of dark septate endophytic fungi.</title>
        <authorList>
            <person name="Knapp D.G."/>
            <person name="Nemeth J.B."/>
            <person name="Barry K."/>
            <person name="Hainaut M."/>
            <person name="Henrissat B."/>
            <person name="Johnson J."/>
            <person name="Kuo A."/>
            <person name="Lim J.H.P."/>
            <person name="Lipzen A."/>
            <person name="Nolan M."/>
            <person name="Ohm R.A."/>
            <person name="Tamas L."/>
            <person name="Grigoriev I.V."/>
            <person name="Spatafora J.W."/>
            <person name="Nagy L.G."/>
            <person name="Kovacs G.M."/>
        </authorList>
    </citation>
    <scope>NUCLEOTIDE SEQUENCE [LARGE SCALE GENOMIC DNA]</scope>
    <source>
        <strain evidence="1 2">DSE2036</strain>
    </source>
</reference>
<feature type="non-terminal residue" evidence="1">
    <location>
        <position position="1"/>
    </location>
</feature>
<keyword evidence="2" id="KW-1185">Reference proteome</keyword>
<dbReference type="EMBL" id="KZ805678">
    <property type="protein sequence ID" value="PVH92488.1"/>
    <property type="molecule type" value="Genomic_DNA"/>
</dbReference>
<name>A0A2V1D3A1_9PLEO</name>
<proteinExistence type="predicted"/>
<dbReference type="AlphaFoldDB" id="A0A2V1D3A1"/>
<protein>
    <submittedName>
        <fullName evidence="1">Uncharacterized protein</fullName>
    </submittedName>
</protein>
<evidence type="ECO:0000313" key="2">
    <source>
        <dbReference type="Proteomes" id="UP000244855"/>
    </source>
</evidence>
<evidence type="ECO:0000313" key="1">
    <source>
        <dbReference type="EMBL" id="PVH92488.1"/>
    </source>
</evidence>
<accession>A0A2V1D3A1</accession>
<dbReference type="Proteomes" id="UP000244855">
    <property type="component" value="Unassembled WGS sequence"/>
</dbReference>
<organism evidence="1 2">
    <name type="scientific">Periconia macrospinosa</name>
    <dbReference type="NCBI Taxonomy" id="97972"/>
    <lineage>
        <taxon>Eukaryota</taxon>
        <taxon>Fungi</taxon>
        <taxon>Dikarya</taxon>
        <taxon>Ascomycota</taxon>
        <taxon>Pezizomycotina</taxon>
        <taxon>Dothideomycetes</taxon>
        <taxon>Pleosporomycetidae</taxon>
        <taxon>Pleosporales</taxon>
        <taxon>Massarineae</taxon>
        <taxon>Periconiaceae</taxon>
        <taxon>Periconia</taxon>
    </lineage>
</organism>
<gene>
    <name evidence="1" type="ORF">DM02DRAFT_699530</name>
</gene>